<evidence type="ECO:0000313" key="2">
    <source>
        <dbReference type="Proteomes" id="UP001221924"/>
    </source>
</evidence>
<dbReference type="Proteomes" id="UP001221924">
    <property type="component" value="Unassembled WGS sequence"/>
</dbReference>
<reference evidence="1" key="1">
    <citation type="submission" date="2023-03" db="EMBL/GenBank/DDBJ databases">
        <title>DFI Biobank Strains.</title>
        <authorList>
            <person name="Mostad J."/>
            <person name="Paddock L."/>
            <person name="Medina S."/>
            <person name="Waligurski E."/>
            <person name="Barat B."/>
            <person name="Smith R."/>
            <person name="Burgo V."/>
            <person name="Metcalfe C."/>
            <person name="Woodson C."/>
            <person name="Sundararajan A."/>
            <person name="Ramaswamy R."/>
            <person name="Lin H."/>
            <person name="Pamer E.G."/>
        </authorList>
    </citation>
    <scope>NUCLEOTIDE SEQUENCE</scope>
    <source>
        <strain evidence="1">DFI.9.5</strain>
    </source>
</reference>
<proteinExistence type="predicted"/>
<protein>
    <submittedName>
        <fullName evidence="1">Uncharacterized protein</fullName>
    </submittedName>
</protein>
<evidence type="ECO:0000313" key="1">
    <source>
        <dbReference type="EMBL" id="MDE8694506.1"/>
    </source>
</evidence>
<dbReference type="AlphaFoldDB" id="A0AAW6M024"/>
<comment type="caution">
    <text evidence="1">The sequence shown here is derived from an EMBL/GenBank/DDBJ whole genome shotgun (WGS) entry which is preliminary data.</text>
</comment>
<dbReference type="EMBL" id="JARFID010000008">
    <property type="protein sequence ID" value="MDE8694506.1"/>
    <property type="molecule type" value="Genomic_DNA"/>
</dbReference>
<dbReference type="RefSeq" id="WP_256141074.1">
    <property type="nucleotide sequence ID" value="NZ_JANFZY010000006.1"/>
</dbReference>
<name>A0AAW6M024_9BACE</name>
<sequence>MNNLGGYKSVELVFIDELSYFAVTSSSGVYLRKSKDTQRLLPLRQSGASVDATPKNESSGTLYTHKAIISLLSAGVDKRLIAELEQVAARGSILIATTNNNEKRIFGNPNSPLFGTFAEIPGEKPSDFRHYELSISATCIHPALTLTE</sequence>
<organism evidence="1 2">
    <name type="scientific">Bacteroides cellulosilyticus</name>
    <dbReference type="NCBI Taxonomy" id="246787"/>
    <lineage>
        <taxon>Bacteria</taxon>
        <taxon>Pseudomonadati</taxon>
        <taxon>Bacteroidota</taxon>
        <taxon>Bacteroidia</taxon>
        <taxon>Bacteroidales</taxon>
        <taxon>Bacteroidaceae</taxon>
        <taxon>Bacteroides</taxon>
    </lineage>
</organism>
<accession>A0AAW6M024</accession>
<gene>
    <name evidence="1" type="ORF">PZH42_10345</name>
</gene>